<evidence type="ECO:0000259" key="1">
    <source>
        <dbReference type="Pfam" id="PF02463"/>
    </source>
</evidence>
<accession>A0ABQ1P248</accession>
<dbReference type="PANTHER" id="PTHR32114">
    <property type="entry name" value="ABC TRANSPORTER ABCH.3"/>
    <property type="match status" value="1"/>
</dbReference>
<gene>
    <name evidence="2" type="ORF">GCM10011382_19710</name>
</gene>
<reference evidence="3" key="1">
    <citation type="journal article" date="2019" name="Int. J. Syst. Evol. Microbiol.">
        <title>The Global Catalogue of Microorganisms (GCM) 10K type strain sequencing project: providing services to taxonomists for standard genome sequencing and annotation.</title>
        <authorList>
            <consortium name="The Broad Institute Genomics Platform"/>
            <consortium name="The Broad Institute Genome Sequencing Center for Infectious Disease"/>
            <person name="Wu L."/>
            <person name="Ma J."/>
        </authorList>
    </citation>
    <scope>NUCLEOTIDE SEQUENCE [LARGE SCALE GENOMIC DNA]</scope>
    <source>
        <strain evidence="3">CGMCC 1.15122</strain>
    </source>
</reference>
<evidence type="ECO:0000313" key="2">
    <source>
        <dbReference type="EMBL" id="GGC89491.1"/>
    </source>
</evidence>
<dbReference type="Pfam" id="PF02463">
    <property type="entry name" value="SMC_N"/>
    <property type="match status" value="1"/>
</dbReference>
<dbReference type="Gene3D" id="3.40.50.300">
    <property type="entry name" value="P-loop containing nucleotide triphosphate hydrolases"/>
    <property type="match status" value="2"/>
</dbReference>
<comment type="caution">
    <text evidence="2">The sequence shown here is derived from an EMBL/GenBank/DDBJ whole genome shotgun (WGS) entry which is preliminary data.</text>
</comment>
<dbReference type="EMBL" id="BMHM01000003">
    <property type="protein sequence ID" value="GGC89491.1"/>
    <property type="molecule type" value="Genomic_DNA"/>
</dbReference>
<feature type="domain" description="RecF/RecN/SMC N-terminal" evidence="1">
    <location>
        <begin position="4"/>
        <end position="753"/>
    </location>
</feature>
<organism evidence="2 3">
    <name type="scientific">Vreelandella lutescens</name>
    <dbReference type="NCBI Taxonomy" id="1602943"/>
    <lineage>
        <taxon>Bacteria</taxon>
        <taxon>Pseudomonadati</taxon>
        <taxon>Pseudomonadota</taxon>
        <taxon>Gammaproteobacteria</taxon>
        <taxon>Oceanospirillales</taxon>
        <taxon>Halomonadaceae</taxon>
        <taxon>Vreelandella</taxon>
    </lineage>
</organism>
<evidence type="ECO:0000313" key="3">
    <source>
        <dbReference type="Proteomes" id="UP000597301"/>
    </source>
</evidence>
<proteinExistence type="predicted"/>
<name>A0ABQ1P248_9GAMM</name>
<dbReference type="InterPro" id="IPR003395">
    <property type="entry name" value="RecF/RecN/SMC_N"/>
</dbReference>
<dbReference type="SUPFAM" id="SSF52540">
    <property type="entry name" value="P-loop containing nucleoside triphosphate hydrolases"/>
    <property type="match status" value="1"/>
</dbReference>
<dbReference type="Proteomes" id="UP000597301">
    <property type="component" value="Unassembled WGS sequence"/>
</dbReference>
<sequence length="796" mass="92202">MIKINKIKFKNFKVFGAEPYCINFEDSRLILLDGPNGYGKTSVFDAIELGLTGKIRRLITLDDRQYPDDIVVAHQGAENVEIELEFKSEDSNSKIFQRKLKNPVPKSSKKISKFAELWELNEIVDGISVPSNQSELDRYFNCKDFARDFLLFHYVQQEDTALFLKTNNESKRADELSQLFGNTGEADQKLYRLKDFYKKLMSAKRTAVNRVEEINRIYKIDENVRTARLVDEQHFYVLPWLADISSSPFWDTLNIPELNDEKLNKSLSEIISVKKLVEYQNYYLRKRRFESAIQQREIIELYVGYYNVVNEYDSYALKSQEYQLIENSYPILKSGDLVKINSIDNIKFIIEILDLSIDAGFETELQSLLDLEKKANGLNSIYSELLKHHDYMARDIKKIPDVALCLLCGHDYQSHDTLTNAIAQHGDLLRSELSVHDKHLVKARDDFNHKYLFSLVQACSSYLEKTIAPSQEDLFSLSKALQNHERLTNLRNWLVNEEVQHDELILETFPIIGGPNKISEAADHLCERILASIGDAPEGYYEANGSNNFDRIYRDYFQNSKNKLAGVRVSQLEEKEDYVKKLYFSSMKEVKDELDKLLRQIDLFGQAADDVSRIINTIGRKVKQYRKKLITDIEIPFYIYSGKILQTHQAGMGHGILIKDPKGEDELKNVRLVSNWDSDHDILNTMSSGQVSAVVIALTLALNKVYAKRFSSILIDDPVQTMDEINMSSLVEVLRNDFCEKQIILSTHEDKVARYFTYKYLKYGKHVRIINLMQRKEYVPRNKFLYTVNDADLTSL</sequence>
<dbReference type="InterPro" id="IPR027417">
    <property type="entry name" value="P-loop_NTPase"/>
</dbReference>
<keyword evidence="3" id="KW-1185">Reference proteome</keyword>
<dbReference type="PANTHER" id="PTHR32114:SF2">
    <property type="entry name" value="ABC TRANSPORTER ABCH.3"/>
    <property type="match status" value="1"/>
</dbReference>
<protein>
    <recommendedName>
        <fullName evidence="1">RecF/RecN/SMC N-terminal domain-containing protein</fullName>
    </recommendedName>
</protein>